<dbReference type="PANTHER" id="PTHR15020">
    <property type="entry name" value="FLAVIN REDUCTASE-RELATED"/>
    <property type="match status" value="1"/>
</dbReference>
<dbReference type="InterPro" id="IPR036291">
    <property type="entry name" value="NAD(P)-bd_dom_sf"/>
</dbReference>
<protein>
    <recommendedName>
        <fullName evidence="3">NAD(P)-binding domain-containing protein</fullName>
    </recommendedName>
</protein>
<gene>
    <name evidence="4" type="ORF">Cvel_26863</name>
</gene>
<accession>A0A0G4HF68</accession>
<dbReference type="VEuPathDB" id="CryptoDB:Cvel_26863"/>
<dbReference type="PANTHER" id="PTHR15020:SF11">
    <property type="entry name" value="OS06G0360300 PROTEIN"/>
    <property type="match status" value="1"/>
</dbReference>
<name>A0A0G4HF68_9ALVE</name>
<dbReference type="Pfam" id="PF13460">
    <property type="entry name" value="NAD_binding_10"/>
    <property type="match status" value="1"/>
</dbReference>
<dbReference type="SUPFAM" id="SSF51735">
    <property type="entry name" value="NAD(P)-binding Rossmann-fold domains"/>
    <property type="match status" value="1"/>
</dbReference>
<dbReference type="EMBL" id="CDMZ01002483">
    <property type="protein sequence ID" value="CEM42580.1"/>
    <property type="molecule type" value="Genomic_DNA"/>
</dbReference>
<dbReference type="PhylomeDB" id="A0A0G4HF68"/>
<feature type="signal peptide" evidence="2">
    <location>
        <begin position="1"/>
        <end position="26"/>
    </location>
</feature>
<dbReference type="Gene3D" id="3.40.50.720">
    <property type="entry name" value="NAD(P)-binding Rossmann-like Domain"/>
    <property type="match status" value="1"/>
</dbReference>
<feature type="chain" id="PRO_5005191456" description="NAD(P)-binding domain-containing protein" evidence="2">
    <location>
        <begin position="27"/>
        <end position="402"/>
    </location>
</feature>
<dbReference type="InterPro" id="IPR016040">
    <property type="entry name" value="NAD(P)-bd_dom"/>
</dbReference>
<feature type="region of interest" description="Disordered" evidence="1">
    <location>
        <begin position="41"/>
        <end position="68"/>
    </location>
</feature>
<evidence type="ECO:0000259" key="3">
    <source>
        <dbReference type="Pfam" id="PF13460"/>
    </source>
</evidence>
<evidence type="ECO:0000256" key="2">
    <source>
        <dbReference type="SAM" id="SignalP"/>
    </source>
</evidence>
<feature type="compositionally biased region" description="Acidic residues" evidence="1">
    <location>
        <begin position="54"/>
        <end position="68"/>
    </location>
</feature>
<proteinExistence type="predicted"/>
<feature type="domain" description="NAD(P)-binding" evidence="3">
    <location>
        <begin position="91"/>
        <end position="314"/>
    </location>
</feature>
<dbReference type="AlphaFoldDB" id="A0A0G4HF68"/>
<evidence type="ECO:0000313" key="4">
    <source>
        <dbReference type="EMBL" id="CEM42580.1"/>
    </source>
</evidence>
<sequence length="402" mass="43577">MREVTILKSFCCFLAALCCHTFLVSASEAFRPLSVPPQRRITSVPFNAPPASDESTETQGEDDGEDVLPDIVKEPEPVMVDEKRDRVLVVGATGRVGQRVVRSLLDNRYLVRCAVRKPETASALFSSSSSHRNRVEICPCDIVTATDASLDSVVSGCTAVIDVHGVKPPRLTRWRDLFVRDPLNGDDPSHPAVVNYAGPLKLLEAAKRNAVSKYIRLTGLSSSMSPFTPIAFLFNMLLSMTVKWHERFEIALRSSGLDYTILQPGELTNAPLEEGDGIVAGCQAADSIKDIAVGRGLSMPRDVVASVCVEALSNSLLGRTTVGIGKAFRKGSVGEMEGRAAVSPLEALARDVRPDDKGSLRMVPRRHGLATSLYGSMIGGLLLWGVRTILSFLFATIEWVLN</sequence>
<keyword evidence="2" id="KW-0732">Signal</keyword>
<organism evidence="4">
    <name type="scientific">Chromera velia CCMP2878</name>
    <dbReference type="NCBI Taxonomy" id="1169474"/>
    <lineage>
        <taxon>Eukaryota</taxon>
        <taxon>Sar</taxon>
        <taxon>Alveolata</taxon>
        <taxon>Colpodellida</taxon>
        <taxon>Chromeraceae</taxon>
        <taxon>Chromera</taxon>
    </lineage>
</organism>
<reference evidence="4" key="1">
    <citation type="submission" date="2014-11" db="EMBL/GenBank/DDBJ databases">
        <authorList>
            <person name="Otto D Thomas"/>
            <person name="Naeem Raeece"/>
        </authorList>
    </citation>
    <scope>NUCLEOTIDE SEQUENCE</scope>
</reference>
<evidence type="ECO:0000256" key="1">
    <source>
        <dbReference type="SAM" id="MobiDB-lite"/>
    </source>
</evidence>